<dbReference type="AlphaFoldDB" id="A0A508X8S8"/>
<reference evidence="1" key="1">
    <citation type="submission" date="2019-06" db="EMBL/GenBank/DDBJ databases">
        <authorList>
            <person name="Le Quere A."/>
            <person name="Colella S."/>
        </authorList>
    </citation>
    <scope>NUCLEOTIDE SEQUENCE</scope>
    <source>
        <strain evidence="1">EmedicaeMD41</strain>
    </source>
</reference>
<organism evidence="1">
    <name type="scientific">Sinorhizobium medicae</name>
    <dbReference type="NCBI Taxonomy" id="110321"/>
    <lineage>
        <taxon>Bacteria</taxon>
        <taxon>Pseudomonadati</taxon>
        <taxon>Pseudomonadota</taxon>
        <taxon>Alphaproteobacteria</taxon>
        <taxon>Hyphomicrobiales</taxon>
        <taxon>Rhizobiaceae</taxon>
        <taxon>Sinorhizobium/Ensifer group</taxon>
        <taxon>Sinorhizobium</taxon>
    </lineage>
</organism>
<protein>
    <submittedName>
        <fullName evidence="1">Uncharacterized protein</fullName>
    </submittedName>
</protein>
<dbReference type="Proteomes" id="UP000507954">
    <property type="component" value="Unassembled WGS sequence"/>
</dbReference>
<sequence>MEQGNCATARMKNTSRSELQQCPAAALFVPAMIRLSPGQLYRVSVPAVRQIDELGTAFS</sequence>
<dbReference type="EMBL" id="CABFNB010000169">
    <property type="protein sequence ID" value="VTZ66125.1"/>
    <property type="molecule type" value="Genomic_DNA"/>
</dbReference>
<accession>A0A508X8S8</accession>
<proteinExistence type="predicted"/>
<gene>
    <name evidence="1" type="ORF">EMEDMD4_970010</name>
</gene>
<evidence type="ECO:0000313" key="1">
    <source>
        <dbReference type="EMBL" id="VTZ66125.1"/>
    </source>
</evidence>
<name>A0A508X8S8_9HYPH</name>